<organism evidence="2 3">
    <name type="scientific">Parasedimentitalea denitrificans</name>
    <dbReference type="NCBI Taxonomy" id="2211118"/>
    <lineage>
        <taxon>Bacteria</taxon>
        <taxon>Pseudomonadati</taxon>
        <taxon>Pseudomonadota</taxon>
        <taxon>Alphaproteobacteria</taxon>
        <taxon>Rhodobacterales</taxon>
        <taxon>Paracoccaceae</taxon>
        <taxon>Parasedimentitalea</taxon>
    </lineage>
</organism>
<name>A0ABX0WEX5_9RHOB</name>
<dbReference type="Pfam" id="PF13730">
    <property type="entry name" value="HTH_36"/>
    <property type="match status" value="1"/>
</dbReference>
<dbReference type="InterPro" id="IPR036388">
    <property type="entry name" value="WH-like_DNA-bd_sf"/>
</dbReference>
<sequence>MTKRQPLDLMQKWLTHQYWVRQKPALTRSAIIVLSRLLDRQNTKTGRCDPSVIRIVEETGMCERSVRGAFKELETRGALKRYRVNRRSRNQFMIFSVAELDLHRDFVKQNVQRGAPASLQSVAAPYATNCRSNLQPAAPETIKETIKKKGNAEKTRVDKSASCGNTDRRVTIEFSLGEFEQRIAKVFEREGYGYEGLLTLPAAEMETVFGKLRSGSISFNQAAGKMLDRYRVEQDRLSAAKSESGLGPSRAPPACG</sequence>
<reference evidence="2 3" key="1">
    <citation type="submission" date="2018-05" db="EMBL/GenBank/DDBJ databases">
        <authorList>
            <person name="Zhang Y.-J."/>
        </authorList>
    </citation>
    <scope>NUCLEOTIDE SEQUENCE [LARGE SCALE GENOMIC DNA]</scope>
    <source>
        <strain evidence="2 3">CY04</strain>
    </source>
</reference>
<keyword evidence="3" id="KW-1185">Reference proteome</keyword>
<dbReference type="EMBL" id="QHLQ01000032">
    <property type="protein sequence ID" value="NIZ63237.1"/>
    <property type="molecule type" value="Genomic_DNA"/>
</dbReference>
<evidence type="ECO:0000313" key="3">
    <source>
        <dbReference type="Proteomes" id="UP001429564"/>
    </source>
</evidence>
<proteinExistence type="predicted"/>
<evidence type="ECO:0000256" key="1">
    <source>
        <dbReference type="SAM" id="MobiDB-lite"/>
    </source>
</evidence>
<evidence type="ECO:0008006" key="4">
    <source>
        <dbReference type="Google" id="ProtNLM"/>
    </source>
</evidence>
<dbReference type="RefSeq" id="WP_167685830.1">
    <property type="nucleotide sequence ID" value="NZ_QHLQ01000032.1"/>
</dbReference>
<evidence type="ECO:0000313" key="2">
    <source>
        <dbReference type="EMBL" id="NIZ63237.1"/>
    </source>
</evidence>
<comment type="caution">
    <text evidence="2">The sequence shown here is derived from an EMBL/GenBank/DDBJ whole genome shotgun (WGS) entry which is preliminary data.</text>
</comment>
<gene>
    <name evidence="2" type="ORF">DL239_19920</name>
</gene>
<accession>A0ABX0WEX5</accession>
<dbReference type="Proteomes" id="UP001429564">
    <property type="component" value="Unassembled WGS sequence"/>
</dbReference>
<feature type="region of interest" description="Disordered" evidence="1">
    <location>
        <begin position="237"/>
        <end position="256"/>
    </location>
</feature>
<protein>
    <recommendedName>
        <fullName evidence="4">Helix-turn-helix domain-containing protein</fullName>
    </recommendedName>
</protein>
<dbReference type="Gene3D" id="1.10.10.10">
    <property type="entry name" value="Winged helix-like DNA-binding domain superfamily/Winged helix DNA-binding domain"/>
    <property type="match status" value="1"/>
</dbReference>